<proteinExistence type="predicted"/>
<feature type="non-terminal residue" evidence="2">
    <location>
        <position position="1"/>
    </location>
</feature>
<dbReference type="InterPro" id="IPR043502">
    <property type="entry name" value="DNA/RNA_pol_sf"/>
</dbReference>
<dbReference type="PANTHER" id="PTHR34072">
    <property type="entry name" value="ENZYMATIC POLYPROTEIN-RELATED"/>
    <property type="match status" value="1"/>
</dbReference>
<protein>
    <submittedName>
        <fullName evidence="2">Retrovirus-related Pol polyprotein from transposon opus</fullName>
    </submittedName>
</protein>
<dbReference type="AlphaFoldDB" id="A0A371I4K9"/>
<dbReference type="Pfam" id="PF17919">
    <property type="entry name" value="RT_RNaseH_2"/>
    <property type="match status" value="1"/>
</dbReference>
<keyword evidence="3" id="KW-1185">Reference proteome</keyword>
<dbReference type="Proteomes" id="UP000257109">
    <property type="component" value="Unassembled WGS sequence"/>
</dbReference>
<evidence type="ECO:0000313" key="3">
    <source>
        <dbReference type="Proteomes" id="UP000257109"/>
    </source>
</evidence>
<accession>A0A371I4K9</accession>
<dbReference type="SUPFAM" id="SSF56672">
    <property type="entry name" value="DNA/RNA polymerases"/>
    <property type="match status" value="1"/>
</dbReference>
<feature type="domain" description="Reverse transcriptase/retrotransposon-derived protein RNase H-like" evidence="1">
    <location>
        <begin position="38"/>
        <end position="124"/>
    </location>
</feature>
<dbReference type="EMBL" id="QJKJ01000939">
    <property type="protein sequence ID" value="RDY09982.1"/>
    <property type="molecule type" value="Genomic_DNA"/>
</dbReference>
<dbReference type="InterPro" id="IPR041577">
    <property type="entry name" value="RT_RNaseH_2"/>
</dbReference>
<organism evidence="2 3">
    <name type="scientific">Mucuna pruriens</name>
    <name type="common">Velvet bean</name>
    <name type="synonym">Dolichos pruriens</name>
    <dbReference type="NCBI Taxonomy" id="157652"/>
    <lineage>
        <taxon>Eukaryota</taxon>
        <taxon>Viridiplantae</taxon>
        <taxon>Streptophyta</taxon>
        <taxon>Embryophyta</taxon>
        <taxon>Tracheophyta</taxon>
        <taxon>Spermatophyta</taxon>
        <taxon>Magnoliopsida</taxon>
        <taxon>eudicotyledons</taxon>
        <taxon>Gunneridae</taxon>
        <taxon>Pentapetalae</taxon>
        <taxon>rosids</taxon>
        <taxon>fabids</taxon>
        <taxon>Fabales</taxon>
        <taxon>Fabaceae</taxon>
        <taxon>Papilionoideae</taxon>
        <taxon>50 kb inversion clade</taxon>
        <taxon>NPAAA clade</taxon>
        <taxon>indigoferoid/millettioid clade</taxon>
        <taxon>Phaseoleae</taxon>
        <taxon>Mucuna</taxon>
    </lineage>
</organism>
<dbReference type="OrthoDB" id="532959at2759"/>
<dbReference type="STRING" id="157652.A0A371I4K9"/>
<name>A0A371I4K9_MUCPR</name>
<gene>
    <name evidence="2" type="primary">pol</name>
    <name evidence="2" type="ORF">CR513_05569</name>
</gene>
<evidence type="ECO:0000313" key="2">
    <source>
        <dbReference type="EMBL" id="RDY09982.1"/>
    </source>
</evidence>
<comment type="caution">
    <text evidence="2">The sequence shown here is derived from an EMBL/GenBank/DDBJ whole genome shotgun (WGS) entry which is preliminary data.</text>
</comment>
<evidence type="ECO:0000259" key="1">
    <source>
        <dbReference type="Pfam" id="PF17919"/>
    </source>
</evidence>
<sequence>MVTKGIVLRHLVSARGVEVDKAKIDVISSLPNPASMWEPCVDAFQELKRRLTSAPILQAPNWELLFKLMCDTSNFALRAILGQQVGKQPHVIAYASRTMDAAQVNYTTNEKELLSIMFALDKLSVEVPLEEARWPRKSLTVGYISPPYTKMHTSLSQHVNNDKESE</sequence>
<dbReference type="Gene3D" id="3.10.20.370">
    <property type="match status" value="1"/>
</dbReference>
<reference evidence="2" key="1">
    <citation type="submission" date="2018-05" db="EMBL/GenBank/DDBJ databases">
        <title>Draft genome of Mucuna pruriens seed.</title>
        <authorList>
            <person name="Nnadi N.E."/>
            <person name="Vos R."/>
            <person name="Hasami M.H."/>
            <person name="Devisetty U.K."/>
            <person name="Aguiy J.C."/>
        </authorList>
    </citation>
    <scope>NUCLEOTIDE SEQUENCE [LARGE SCALE GENOMIC DNA]</scope>
    <source>
        <strain evidence="2">JCA_2017</strain>
    </source>
</reference>
<dbReference type="PANTHER" id="PTHR34072:SF57">
    <property type="entry name" value="RNA-DIRECTED DNA POLYMERASE"/>
    <property type="match status" value="1"/>
</dbReference>